<feature type="transmembrane region" description="Helical" evidence="1">
    <location>
        <begin position="174"/>
        <end position="191"/>
    </location>
</feature>
<feature type="transmembrane region" description="Helical" evidence="1">
    <location>
        <begin position="310"/>
        <end position="328"/>
    </location>
</feature>
<gene>
    <name evidence="3" type="ORF">EI16_06570</name>
</gene>
<dbReference type="PANTHER" id="PTHR39084:SF1">
    <property type="entry name" value="DUF4010 DOMAIN-CONTAINING PROTEIN"/>
    <property type="match status" value="1"/>
</dbReference>
<sequence>MLQHALWGQLILVLLFSFLTGLEMRDYHQQYHPDDKQHSFGTIRTYAFTGLLGFVFYLIDPNLFLAGFLALTAIYLLLYWRKLEAQRSGVLSYLVWALTYSYAPLVMTQPLWVLASIFVISVLLLGSKAAINEAVSKLDTSEITTLAKLILLSIVILPLLPQDVISHWIPVSPFKIWLAVVVVSSISYLGYVSQRYFFPNQGVLLTGIFGGIYSSTATTVALSKKSMLHPRFSYKMTGAILIATGLMYLRLLGIAAVFNWQVALALWKPMVGLAILVFLATIVYDRLEGRRATQQQMDTNAHNNPLELKIAFVFAGLFVMMAIITQAVTQHFGEEGLRYLSLVVGFTDIDPFVLSLLNGHYHATSGMIASAVLIAAGSNNLLKAVYAYAIAEPKVGKHSATWLAIFGLITIALGWFY</sequence>
<feature type="transmembrane region" description="Helical" evidence="1">
    <location>
        <begin position="234"/>
        <end position="258"/>
    </location>
</feature>
<keyword evidence="4" id="KW-1185">Reference proteome</keyword>
<protein>
    <recommendedName>
        <fullName evidence="2">DUF4010 domain-containing protein</fullName>
    </recommendedName>
</protein>
<feature type="transmembrane region" description="Helical" evidence="1">
    <location>
        <begin position="203"/>
        <end position="222"/>
    </location>
</feature>
<feature type="domain" description="DUF4010" evidence="2">
    <location>
        <begin position="181"/>
        <end position="390"/>
    </location>
</feature>
<dbReference type="EMBL" id="JMIU01000001">
    <property type="protein sequence ID" value="KDN95948.1"/>
    <property type="molecule type" value="Genomic_DNA"/>
</dbReference>
<dbReference type="Pfam" id="PF13194">
    <property type="entry name" value="DUF4010"/>
    <property type="match status" value="1"/>
</dbReference>
<feature type="transmembrane region" description="Helical" evidence="1">
    <location>
        <begin position="6"/>
        <end position="22"/>
    </location>
</feature>
<feature type="transmembrane region" description="Helical" evidence="1">
    <location>
        <begin position="400"/>
        <end position="416"/>
    </location>
</feature>
<feature type="transmembrane region" description="Helical" evidence="1">
    <location>
        <begin position="265"/>
        <end position="284"/>
    </location>
</feature>
<proteinExistence type="predicted"/>
<evidence type="ECO:0000259" key="2">
    <source>
        <dbReference type="Pfam" id="PF13194"/>
    </source>
</evidence>
<keyword evidence="1" id="KW-0812">Transmembrane</keyword>
<dbReference type="PANTHER" id="PTHR39084">
    <property type="entry name" value="MEMBRANE PROTEIN-RELATED"/>
    <property type="match status" value="1"/>
</dbReference>
<name>A0A066ZQ55_HYDMR</name>
<keyword evidence="1" id="KW-0472">Membrane</keyword>
<accession>A0A066ZQ55</accession>
<evidence type="ECO:0000313" key="4">
    <source>
        <dbReference type="Proteomes" id="UP000027341"/>
    </source>
</evidence>
<feature type="transmembrane region" description="Helical" evidence="1">
    <location>
        <begin position="43"/>
        <end position="59"/>
    </location>
</feature>
<evidence type="ECO:0000256" key="1">
    <source>
        <dbReference type="SAM" id="Phobius"/>
    </source>
</evidence>
<reference evidence="3 4" key="1">
    <citation type="submission" date="2014-04" db="EMBL/GenBank/DDBJ databases">
        <title>Draft genome sequence of Hydrogenovibrio marinus MH-110, a model organism for aerobic H2 metabolism.</title>
        <authorList>
            <person name="Cha H.J."/>
            <person name="Jo B.H."/>
            <person name="Hwang B.H."/>
        </authorList>
    </citation>
    <scope>NUCLEOTIDE SEQUENCE [LARGE SCALE GENOMIC DNA]</scope>
    <source>
        <strain evidence="3 4">MH-110</strain>
    </source>
</reference>
<feature type="transmembrane region" description="Helical" evidence="1">
    <location>
        <begin position="367"/>
        <end position="388"/>
    </location>
</feature>
<comment type="caution">
    <text evidence="3">The sequence shown here is derived from an EMBL/GenBank/DDBJ whole genome shotgun (WGS) entry which is preliminary data.</text>
</comment>
<feature type="transmembrane region" description="Helical" evidence="1">
    <location>
        <begin position="143"/>
        <end position="162"/>
    </location>
</feature>
<feature type="transmembrane region" description="Helical" evidence="1">
    <location>
        <begin position="340"/>
        <end position="361"/>
    </location>
</feature>
<dbReference type="AlphaFoldDB" id="A0A066ZQ55"/>
<dbReference type="Proteomes" id="UP000027341">
    <property type="component" value="Unassembled WGS sequence"/>
</dbReference>
<organism evidence="3 4">
    <name type="scientific">Hydrogenovibrio marinus</name>
    <dbReference type="NCBI Taxonomy" id="28885"/>
    <lineage>
        <taxon>Bacteria</taxon>
        <taxon>Pseudomonadati</taxon>
        <taxon>Pseudomonadota</taxon>
        <taxon>Gammaproteobacteria</taxon>
        <taxon>Thiotrichales</taxon>
        <taxon>Piscirickettsiaceae</taxon>
        <taxon>Hydrogenovibrio</taxon>
    </lineage>
</organism>
<feature type="transmembrane region" description="Helical" evidence="1">
    <location>
        <begin position="111"/>
        <end position="131"/>
    </location>
</feature>
<feature type="transmembrane region" description="Helical" evidence="1">
    <location>
        <begin position="65"/>
        <end position="81"/>
    </location>
</feature>
<dbReference type="InterPro" id="IPR025105">
    <property type="entry name" value="DUF4010"/>
</dbReference>
<evidence type="ECO:0000313" key="3">
    <source>
        <dbReference type="EMBL" id="KDN95948.1"/>
    </source>
</evidence>
<keyword evidence="1" id="KW-1133">Transmembrane helix</keyword>